<proteinExistence type="predicted"/>
<keyword evidence="5" id="KW-1185">Reference proteome</keyword>
<keyword evidence="2" id="KW-0472">Membrane</keyword>
<dbReference type="CDD" id="cd07440">
    <property type="entry name" value="RGS"/>
    <property type="match status" value="1"/>
</dbReference>
<evidence type="ECO:0000313" key="4">
    <source>
        <dbReference type="EMBL" id="TPX33226.1"/>
    </source>
</evidence>
<comment type="caution">
    <text evidence="4">The sequence shown here is derived from an EMBL/GenBank/DDBJ whole genome shotgun (WGS) entry which is preliminary data.</text>
</comment>
<keyword evidence="2" id="KW-1133">Transmembrane helix</keyword>
<dbReference type="GeneID" id="42005029"/>
<evidence type="ECO:0000313" key="5">
    <source>
        <dbReference type="Proteomes" id="UP000319731"/>
    </source>
</evidence>
<feature type="domain" description="RGS" evidence="3">
    <location>
        <begin position="152"/>
        <end position="231"/>
    </location>
</feature>
<dbReference type="InterPro" id="IPR016137">
    <property type="entry name" value="RGS"/>
</dbReference>
<feature type="transmembrane region" description="Helical" evidence="2">
    <location>
        <begin position="334"/>
        <end position="354"/>
    </location>
</feature>
<dbReference type="OrthoDB" id="10266999at2759"/>
<feature type="transmembrane region" description="Helical" evidence="2">
    <location>
        <begin position="248"/>
        <end position="267"/>
    </location>
</feature>
<dbReference type="Proteomes" id="UP000319731">
    <property type="component" value="Unassembled WGS sequence"/>
</dbReference>
<evidence type="ECO:0000256" key="1">
    <source>
        <dbReference type="SAM" id="MobiDB-lite"/>
    </source>
</evidence>
<feature type="compositionally biased region" description="Low complexity" evidence="1">
    <location>
        <begin position="89"/>
        <end position="100"/>
    </location>
</feature>
<dbReference type="RefSeq" id="XP_031024268.1">
    <property type="nucleotide sequence ID" value="XM_031169732.1"/>
</dbReference>
<dbReference type="InterPro" id="IPR036305">
    <property type="entry name" value="RGS_sf"/>
</dbReference>
<dbReference type="PROSITE" id="PS50132">
    <property type="entry name" value="RGS"/>
    <property type="match status" value="1"/>
</dbReference>
<protein>
    <recommendedName>
        <fullName evidence="3">RGS domain-containing protein</fullName>
    </recommendedName>
</protein>
<dbReference type="InterPro" id="IPR044926">
    <property type="entry name" value="RGS_subdomain_2"/>
</dbReference>
<name>A0A507C5H4_9FUNG</name>
<reference evidence="4 5" key="1">
    <citation type="journal article" date="2019" name="Sci. Rep.">
        <title>Comparative genomics of chytrid fungi reveal insights into the obligate biotrophic and pathogenic lifestyle of Synchytrium endobioticum.</title>
        <authorList>
            <person name="van de Vossenberg B.T.L.H."/>
            <person name="Warris S."/>
            <person name="Nguyen H.D.T."/>
            <person name="van Gent-Pelzer M.P.E."/>
            <person name="Joly D.L."/>
            <person name="van de Geest H.C."/>
            <person name="Bonants P.J.M."/>
            <person name="Smith D.S."/>
            <person name="Levesque C.A."/>
            <person name="van der Lee T.A.J."/>
        </authorList>
    </citation>
    <scope>NUCLEOTIDE SEQUENCE [LARGE SCALE GENOMIC DNA]</scope>
    <source>
        <strain evidence="4 5">JEL517</strain>
    </source>
</reference>
<feature type="region of interest" description="Disordered" evidence="1">
    <location>
        <begin position="84"/>
        <end position="109"/>
    </location>
</feature>
<sequence length="355" mass="38870">MELFCLAAPDEVDLEKILSGELCPPLSLRDFRVYTRTVELSEENVLAHLAFTRYREGCENVSKALNKSDRGLLQSVRSLISISSTDGDMPMSPMSPTLSSAKPSVAGRMPPASARASAVVHEQAASPDSLIPGLESGTAVVDVEKPGTGKKRKVPTNMSELMSEADFILNEYIAQGAPQELNLPSQIRKKLVDDIGTALAHNSPPEPQVFDEANKQVKHMMRENSVPKFVKRAARSNISATQTKINRFSALLIDLAIVLSICIPTALLGAPRYLRFLSYPFIVHAFCALFTVRDNFCFWHGTNGTYELLDGGNVFVMQIADPLMKAWHSRKLRTLTGAAVAFALPVTLILVFTIP</sequence>
<dbReference type="EMBL" id="QEAO01000022">
    <property type="protein sequence ID" value="TPX33226.1"/>
    <property type="molecule type" value="Genomic_DNA"/>
</dbReference>
<dbReference type="SUPFAM" id="SSF48097">
    <property type="entry name" value="Regulator of G-protein signaling, RGS"/>
    <property type="match status" value="1"/>
</dbReference>
<dbReference type="PANTHER" id="PTHR39466:SF1">
    <property type="entry name" value="RGS DOMAIN-CONTAINING PROTEIN"/>
    <property type="match status" value="1"/>
</dbReference>
<dbReference type="Pfam" id="PF00615">
    <property type="entry name" value="RGS"/>
    <property type="match status" value="1"/>
</dbReference>
<accession>A0A507C5H4</accession>
<keyword evidence="2" id="KW-0812">Transmembrane</keyword>
<dbReference type="PANTHER" id="PTHR39466">
    <property type="entry name" value="RGS DOMAIN-CONTAINING PROTEIN"/>
    <property type="match status" value="1"/>
</dbReference>
<gene>
    <name evidence="4" type="ORF">SmJEL517_g03804</name>
</gene>
<evidence type="ECO:0000259" key="3">
    <source>
        <dbReference type="PROSITE" id="PS50132"/>
    </source>
</evidence>
<dbReference type="Gene3D" id="1.10.167.10">
    <property type="entry name" value="Regulator of G-protein Signalling 4, domain 2"/>
    <property type="match status" value="1"/>
</dbReference>
<dbReference type="AlphaFoldDB" id="A0A507C5H4"/>
<organism evidence="4 5">
    <name type="scientific">Synchytrium microbalum</name>
    <dbReference type="NCBI Taxonomy" id="1806994"/>
    <lineage>
        <taxon>Eukaryota</taxon>
        <taxon>Fungi</taxon>
        <taxon>Fungi incertae sedis</taxon>
        <taxon>Chytridiomycota</taxon>
        <taxon>Chytridiomycota incertae sedis</taxon>
        <taxon>Chytridiomycetes</taxon>
        <taxon>Synchytriales</taxon>
        <taxon>Synchytriaceae</taxon>
        <taxon>Synchytrium</taxon>
    </lineage>
</organism>
<evidence type="ECO:0000256" key="2">
    <source>
        <dbReference type="SAM" id="Phobius"/>
    </source>
</evidence>